<evidence type="ECO:0000259" key="4">
    <source>
        <dbReference type="SMART" id="SM00363"/>
    </source>
</evidence>
<sequence>MSGVQQLEVPEHDAGQRLDRWFKRLFPHVPHGKVEKLMRTGQLRVDGKRAKGNLRIEAGQIVRIPPLPDPSEVKREASERDQDRLSRLVIYEDDELIAIDKPSGLAVQGGSKTTEHIDGMLPDGYRLVHRLDRDTSGVLLIAKSAAAAKWAGRAFQSRRAEKVYWGVTNGVPRPLSGEIAGYMAKGELDNRFGNIHMGKEVMMAVRHGTKDSKYARTLYEVVATAGAKAAFVAMMPMTGRTHQLRLHMQILGAPLAGDPKYMTDRPLPGGLDKRLHLHARSLTIPREGRDPVSITAPMPSHMKGAFKLFGFSESEAKVDWDALR</sequence>
<dbReference type="InterPro" id="IPR036986">
    <property type="entry name" value="S4_RNA-bd_sf"/>
</dbReference>
<dbReference type="SUPFAM" id="SSF55174">
    <property type="entry name" value="Alpha-L RNA-binding motif"/>
    <property type="match status" value="1"/>
</dbReference>
<evidence type="ECO:0000256" key="2">
    <source>
        <dbReference type="ARBA" id="ARBA00023235"/>
    </source>
</evidence>
<reference evidence="5" key="1">
    <citation type="journal article" date="2014" name="Int. J. Syst. Evol. Microbiol.">
        <title>Complete genome of a new Firmicutes species belonging to the dominant human colonic microbiota ('Ruminococcus bicirculans') reveals two chromosomes and a selective capacity to utilize plant glucans.</title>
        <authorList>
            <consortium name="NISC Comparative Sequencing Program"/>
            <person name="Wegmann U."/>
            <person name="Louis P."/>
            <person name="Goesmann A."/>
            <person name="Henrissat B."/>
            <person name="Duncan S.H."/>
            <person name="Flint H.J."/>
        </authorList>
    </citation>
    <scope>NUCLEOTIDE SEQUENCE</scope>
    <source>
        <strain evidence="5">NBRC 108219</strain>
    </source>
</reference>
<keyword evidence="2" id="KW-0413">Isomerase</keyword>
<evidence type="ECO:0000313" key="6">
    <source>
        <dbReference type="Proteomes" id="UP001161391"/>
    </source>
</evidence>
<feature type="domain" description="RNA-binding S4" evidence="4">
    <location>
        <begin position="16"/>
        <end position="79"/>
    </location>
</feature>
<dbReference type="InterPro" id="IPR020103">
    <property type="entry name" value="PsdUridine_synth_cat_dom_sf"/>
</dbReference>
<gene>
    <name evidence="5" type="ORF">GCM10007853_05080</name>
</gene>
<dbReference type="Proteomes" id="UP001161391">
    <property type="component" value="Unassembled WGS sequence"/>
</dbReference>
<dbReference type="SMART" id="SM00363">
    <property type="entry name" value="S4"/>
    <property type="match status" value="1"/>
</dbReference>
<comment type="caution">
    <text evidence="5">The sequence shown here is derived from an EMBL/GenBank/DDBJ whole genome shotgun (WGS) entry which is preliminary data.</text>
</comment>
<dbReference type="PANTHER" id="PTHR21600">
    <property type="entry name" value="MITOCHONDRIAL RNA PSEUDOURIDINE SYNTHASE"/>
    <property type="match status" value="1"/>
</dbReference>
<keyword evidence="6" id="KW-1185">Reference proteome</keyword>
<dbReference type="InterPro" id="IPR002942">
    <property type="entry name" value="S4_RNA-bd"/>
</dbReference>
<protein>
    <submittedName>
        <fullName evidence="5">Pseudouridine synthase</fullName>
    </submittedName>
</protein>
<keyword evidence="3" id="KW-0694">RNA-binding</keyword>
<name>A0ABQ5V7D1_9PROT</name>
<organism evidence="5 6">
    <name type="scientific">Algimonas ampicilliniresistens</name>
    <dbReference type="NCBI Taxonomy" id="1298735"/>
    <lineage>
        <taxon>Bacteria</taxon>
        <taxon>Pseudomonadati</taxon>
        <taxon>Pseudomonadota</taxon>
        <taxon>Alphaproteobacteria</taxon>
        <taxon>Maricaulales</taxon>
        <taxon>Robiginitomaculaceae</taxon>
        <taxon>Algimonas</taxon>
    </lineage>
</organism>
<dbReference type="PANTHER" id="PTHR21600:SF44">
    <property type="entry name" value="RIBOSOMAL LARGE SUBUNIT PSEUDOURIDINE SYNTHASE D"/>
    <property type="match status" value="1"/>
</dbReference>
<proteinExistence type="inferred from homology"/>
<dbReference type="Gene3D" id="3.10.290.10">
    <property type="entry name" value="RNA-binding S4 domain"/>
    <property type="match status" value="1"/>
</dbReference>
<dbReference type="CDD" id="cd02869">
    <property type="entry name" value="PseudoU_synth_RluA_like"/>
    <property type="match status" value="1"/>
</dbReference>
<comment type="similarity">
    <text evidence="1">Belongs to the pseudouridine synthase RluA family.</text>
</comment>
<evidence type="ECO:0000313" key="5">
    <source>
        <dbReference type="EMBL" id="GLQ22634.1"/>
    </source>
</evidence>
<dbReference type="PROSITE" id="PS01129">
    <property type="entry name" value="PSI_RLU"/>
    <property type="match status" value="1"/>
</dbReference>
<dbReference type="RefSeq" id="WP_284387164.1">
    <property type="nucleotide sequence ID" value="NZ_BSNK01000001.1"/>
</dbReference>
<dbReference type="CDD" id="cd00165">
    <property type="entry name" value="S4"/>
    <property type="match status" value="1"/>
</dbReference>
<evidence type="ECO:0000256" key="1">
    <source>
        <dbReference type="ARBA" id="ARBA00010876"/>
    </source>
</evidence>
<dbReference type="InterPro" id="IPR006145">
    <property type="entry name" value="PsdUridine_synth_RsuA/RluA"/>
</dbReference>
<dbReference type="SUPFAM" id="SSF55120">
    <property type="entry name" value="Pseudouridine synthase"/>
    <property type="match status" value="1"/>
</dbReference>
<accession>A0ABQ5V7D1</accession>
<dbReference type="PROSITE" id="PS50889">
    <property type="entry name" value="S4"/>
    <property type="match status" value="1"/>
</dbReference>
<evidence type="ECO:0000256" key="3">
    <source>
        <dbReference type="PROSITE-ProRule" id="PRU00182"/>
    </source>
</evidence>
<dbReference type="InterPro" id="IPR006224">
    <property type="entry name" value="PsdUridine_synth_RluA-like_CS"/>
</dbReference>
<reference evidence="5" key="2">
    <citation type="submission" date="2023-01" db="EMBL/GenBank/DDBJ databases">
        <title>Draft genome sequence of Algimonas ampicilliniresistens strain NBRC 108219.</title>
        <authorList>
            <person name="Sun Q."/>
            <person name="Mori K."/>
        </authorList>
    </citation>
    <scope>NUCLEOTIDE SEQUENCE</scope>
    <source>
        <strain evidence="5">NBRC 108219</strain>
    </source>
</reference>
<dbReference type="Gene3D" id="3.30.2350.10">
    <property type="entry name" value="Pseudouridine synthase"/>
    <property type="match status" value="1"/>
</dbReference>
<dbReference type="EMBL" id="BSNK01000001">
    <property type="protein sequence ID" value="GLQ22634.1"/>
    <property type="molecule type" value="Genomic_DNA"/>
</dbReference>
<dbReference type="InterPro" id="IPR050188">
    <property type="entry name" value="RluA_PseudoU_synthase"/>
</dbReference>
<dbReference type="Pfam" id="PF00849">
    <property type="entry name" value="PseudoU_synth_2"/>
    <property type="match status" value="1"/>
</dbReference>